<evidence type="ECO:0000313" key="6">
    <source>
        <dbReference type="EMBL" id="HGI44078.1"/>
    </source>
</evidence>
<dbReference type="HAMAP" id="MF_01478">
    <property type="entry name" value="Ribosomal_L12_arch"/>
    <property type="match status" value="1"/>
</dbReference>
<dbReference type="GO" id="GO:0003735">
    <property type="term" value="F:structural constituent of ribosome"/>
    <property type="evidence" value="ECO:0007669"/>
    <property type="project" value="InterPro"/>
</dbReference>
<accession>A0A7C4BBA3</accession>
<dbReference type="Gene3D" id="1.10.10.1410">
    <property type="match status" value="1"/>
</dbReference>
<keyword evidence="2 4" id="KW-0689">Ribosomal protein</keyword>
<feature type="compositionally biased region" description="Basic and acidic residues" evidence="5">
    <location>
        <begin position="80"/>
        <end position="93"/>
    </location>
</feature>
<organism evidence="6">
    <name type="scientific">Thermofilum pendens</name>
    <dbReference type="NCBI Taxonomy" id="2269"/>
    <lineage>
        <taxon>Archaea</taxon>
        <taxon>Thermoproteota</taxon>
        <taxon>Thermoprotei</taxon>
        <taxon>Thermofilales</taxon>
        <taxon>Thermofilaceae</taxon>
        <taxon>Thermofilum</taxon>
    </lineage>
</organism>
<keyword evidence="3 4" id="KW-0687">Ribonucleoprotein</keyword>
<evidence type="ECO:0000256" key="5">
    <source>
        <dbReference type="SAM" id="MobiDB-lite"/>
    </source>
</evidence>
<dbReference type="AlphaFoldDB" id="A0A7C4BBA3"/>
<evidence type="ECO:0000256" key="3">
    <source>
        <dbReference type="ARBA" id="ARBA00023274"/>
    </source>
</evidence>
<dbReference type="InterPro" id="IPR038716">
    <property type="entry name" value="P1/P2_N_sf"/>
</dbReference>
<comment type="similarity">
    <text evidence="1 4">Belongs to the eukaryotic ribosomal protein P1/P2 family.</text>
</comment>
<dbReference type="NCBIfam" id="TIGR03685">
    <property type="entry name" value="ribo_P1_arch"/>
    <property type="match status" value="1"/>
</dbReference>
<dbReference type="InterPro" id="IPR027534">
    <property type="entry name" value="Ribosomal_P1/P2"/>
</dbReference>
<gene>
    <name evidence="4" type="primary">rpl12</name>
    <name evidence="6" type="ORF">ENV17_06820</name>
</gene>
<evidence type="ECO:0000256" key="2">
    <source>
        <dbReference type="ARBA" id="ARBA00022980"/>
    </source>
</evidence>
<dbReference type="CDD" id="cd05832">
    <property type="entry name" value="Ribosomal_L12p"/>
    <property type="match status" value="1"/>
</dbReference>
<protein>
    <recommendedName>
        <fullName evidence="4">Large ribosomal subunit protein P1</fullName>
    </recommendedName>
</protein>
<dbReference type="FunFam" id="1.10.10.1410:FF:000002">
    <property type="entry name" value="60S acidic ribosomal protein P2"/>
    <property type="match status" value="1"/>
</dbReference>
<evidence type="ECO:0000256" key="4">
    <source>
        <dbReference type="HAMAP-Rule" id="MF_01478"/>
    </source>
</evidence>
<comment type="caution">
    <text evidence="6">The sequence shown here is derived from an EMBL/GenBank/DDBJ whole genome shotgun (WGS) entry which is preliminary data.</text>
</comment>
<feature type="region of interest" description="Disordered" evidence="5">
    <location>
        <begin position="68"/>
        <end position="109"/>
    </location>
</feature>
<evidence type="ECO:0000256" key="1">
    <source>
        <dbReference type="ARBA" id="ARBA00005436"/>
    </source>
</evidence>
<dbReference type="Pfam" id="PF00428">
    <property type="entry name" value="Ribosomal_60s"/>
    <property type="match status" value="1"/>
</dbReference>
<name>A0A7C4BBA3_THEPE</name>
<reference evidence="6" key="1">
    <citation type="journal article" date="2020" name="mSystems">
        <title>Genome- and Community-Level Interaction Insights into Carbon Utilization and Element Cycling Functions of Hydrothermarchaeota in Hydrothermal Sediment.</title>
        <authorList>
            <person name="Zhou Z."/>
            <person name="Liu Y."/>
            <person name="Xu W."/>
            <person name="Pan J."/>
            <person name="Luo Z.H."/>
            <person name="Li M."/>
        </authorList>
    </citation>
    <scope>NUCLEOTIDE SEQUENCE [LARGE SCALE GENOMIC DNA]</scope>
    <source>
        <strain evidence="6">SpSt-735</strain>
    </source>
</reference>
<feature type="compositionally biased region" description="Low complexity" evidence="5">
    <location>
        <begin position="68"/>
        <end position="79"/>
    </location>
</feature>
<proteinExistence type="inferred from homology"/>
<sequence>MEYVYASLILYHAGREITEDSVRKILEAAGVQVDEARLKAMVAALREVNIAEALKTAALPVAPVAAMPTAPATAPAQEAKPAEEKKEEKKEEAPPEESIEEGLAALFGF</sequence>
<dbReference type="GO" id="GO:0006414">
    <property type="term" value="P:translational elongation"/>
    <property type="evidence" value="ECO:0007669"/>
    <property type="project" value="InterPro"/>
</dbReference>
<comment type="subunit">
    <text evidence="4">Part of the 50S ribosomal subunit. Homodimer, it forms part of the ribosomal stalk which helps the ribosome interact with GTP-bound translation factors. Forms a heptameric L10(L12)2(L12)2(L12)2 complex, where L10 forms an elongated spine to which the L12 dimers bind in a sequential fashion.</text>
</comment>
<dbReference type="EMBL" id="DTFI01000186">
    <property type="protein sequence ID" value="HGI44078.1"/>
    <property type="molecule type" value="Genomic_DNA"/>
</dbReference>
<dbReference type="InterPro" id="IPR022295">
    <property type="entry name" value="Ribosomal_P1_arc"/>
</dbReference>
<dbReference type="GO" id="GO:0005840">
    <property type="term" value="C:ribosome"/>
    <property type="evidence" value="ECO:0007669"/>
    <property type="project" value="UniProtKB-KW"/>
</dbReference>
<dbReference type="GO" id="GO:1990904">
    <property type="term" value="C:ribonucleoprotein complex"/>
    <property type="evidence" value="ECO:0007669"/>
    <property type="project" value="UniProtKB-KW"/>
</dbReference>
<comment type="function">
    <text evidence="4">Forms part of the ribosomal stalk, playing a central role in the interaction of the ribosome with GTP-bound translation factors.</text>
</comment>